<dbReference type="PANTHER" id="PTHR38457">
    <property type="entry name" value="REGULATOR ABRB-RELATED"/>
    <property type="match status" value="1"/>
</dbReference>
<dbReference type="EMBL" id="JACTNG010000004">
    <property type="protein sequence ID" value="MBO1079125.1"/>
    <property type="molecule type" value="Genomic_DNA"/>
</dbReference>
<feature type="transmembrane region" description="Helical" evidence="1">
    <location>
        <begin position="233"/>
        <end position="252"/>
    </location>
</feature>
<dbReference type="Proteomes" id="UP001518989">
    <property type="component" value="Unassembled WGS sequence"/>
</dbReference>
<keyword evidence="1" id="KW-1133">Transmembrane helix</keyword>
<evidence type="ECO:0000313" key="3">
    <source>
        <dbReference type="Proteomes" id="UP001518989"/>
    </source>
</evidence>
<sequence>MPPDRRRLLSYPICYLLAGAGGALFFWLQTPLPWLLGALVFAAGGRLSGLPVAASRTARNGGLLVVGCALGLFFTPGASEHIARHALLVLATALLTLLLGVALSPLLGRLARLDKASALFGSIPGGVAEMSLIGEGYGARPTAVAIAQLLRVVGVVIMVPTSFALFGIHGTGGGAVTAAMRDFVPLGFAALLAAGALLGWGMARIGVRNSWLLGGLLFSAGITAMGYEVTGVPLALTAGAQVLLGAQLGVQFERAALLGSGRLLVGSILHVVLLTAICTALGLGLGHAFGLDPASMVLATAPGGMSEMSITAKTLLLDVPVVVAFHLVRIFLTAVLVQPGSVLLRRIGWL</sequence>
<feature type="transmembrane region" description="Helical" evidence="1">
    <location>
        <begin position="149"/>
        <end position="171"/>
    </location>
</feature>
<keyword evidence="1" id="KW-0812">Transmembrane</keyword>
<evidence type="ECO:0000256" key="1">
    <source>
        <dbReference type="SAM" id="Phobius"/>
    </source>
</evidence>
<dbReference type="RefSeq" id="WP_207416624.1">
    <property type="nucleotide sequence ID" value="NZ_CP061177.1"/>
</dbReference>
<protein>
    <submittedName>
        <fullName evidence="2">AbrB family transcriptional regulator</fullName>
    </submittedName>
</protein>
<name>A0ABS3KNW4_9PROT</name>
<proteinExistence type="predicted"/>
<feature type="transmembrane region" description="Helical" evidence="1">
    <location>
        <begin position="85"/>
        <end position="107"/>
    </location>
</feature>
<evidence type="ECO:0000313" key="2">
    <source>
        <dbReference type="EMBL" id="MBO1079125.1"/>
    </source>
</evidence>
<dbReference type="PIRSF" id="PIRSF038991">
    <property type="entry name" value="Protein_AbrB"/>
    <property type="match status" value="1"/>
</dbReference>
<feature type="transmembrane region" description="Helical" evidence="1">
    <location>
        <begin position="34"/>
        <end position="54"/>
    </location>
</feature>
<dbReference type="PANTHER" id="PTHR38457:SF1">
    <property type="entry name" value="REGULATOR ABRB-RELATED"/>
    <property type="match status" value="1"/>
</dbReference>
<keyword evidence="1" id="KW-0472">Membrane</keyword>
<gene>
    <name evidence="2" type="ORF">IAI61_08790</name>
</gene>
<keyword evidence="3" id="KW-1185">Reference proteome</keyword>
<feature type="transmembrane region" description="Helical" evidence="1">
    <location>
        <begin position="264"/>
        <end position="289"/>
    </location>
</feature>
<reference evidence="2 3" key="1">
    <citation type="submission" date="2020-09" db="EMBL/GenBank/DDBJ databases">
        <title>Roseomonas.</title>
        <authorList>
            <person name="Zhu W."/>
        </authorList>
    </citation>
    <scope>NUCLEOTIDE SEQUENCE [LARGE SCALE GENOMIC DNA]</scope>
    <source>
        <strain evidence="2 3">573</strain>
    </source>
</reference>
<comment type="caution">
    <text evidence="2">The sequence shown here is derived from an EMBL/GenBank/DDBJ whole genome shotgun (WGS) entry which is preliminary data.</text>
</comment>
<dbReference type="Pfam" id="PF05145">
    <property type="entry name" value="AbrB"/>
    <property type="match status" value="1"/>
</dbReference>
<feature type="transmembrane region" description="Helical" evidence="1">
    <location>
        <begin position="210"/>
        <end position="227"/>
    </location>
</feature>
<accession>A0ABS3KNW4</accession>
<feature type="transmembrane region" description="Helical" evidence="1">
    <location>
        <begin position="9"/>
        <end position="28"/>
    </location>
</feature>
<feature type="transmembrane region" description="Helical" evidence="1">
    <location>
        <begin position="61"/>
        <end position="79"/>
    </location>
</feature>
<feature type="transmembrane region" description="Helical" evidence="1">
    <location>
        <begin position="315"/>
        <end position="337"/>
    </location>
</feature>
<dbReference type="InterPro" id="IPR007820">
    <property type="entry name" value="AbrB_fam"/>
</dbReference>
<organism evidence="2 3">
    <name type="scientific">Roseomonas haemaphysalidis</name>
    <dbReference type="NCBI Taxonomy" id="2768162"/>
    <lineage>
        <taxon>Bacteria</taxon>
        <taxon>Pseudomonadati</taxon>
        <taxon>Pseudomonadota</taxon>
        <taxon>Alphaproteobacteria</taxon>
        <taxon>Acetobacterales</taxon>
        <taxon>Roseomonadaceae</taxon>
        <taxon>Roseomonas</taxon>
    </lineage>
</organism>
<feature type="transmembrane region" description="Helical" evidence="1">
    <location>
        <begin position="183"/>
        <end position="203"/>
    </location>
</feature>